<feature type="region of interest" description="Disordered" evidence="1">
    <location>
        <begin position="1"/>
        <end position="52"/>
    </location>
</feature>
<evidence type="ECO:0000313" key="2">
    <source>
        <dbReference type="EMBL" id="MEQ2250351.1"/>
    </source>
</evidence>
<organism evidence="2 3">
    <name type="scientific">Ilyodon furcidens</name>
    <name type="common">goldbreast splitfin</name>
    <dbReference type="NCBI Taxonomy" id="33524"/>
    <lineage>
        <taxon>Eukaryota</taxon>
        <taxon>Metazoa</taxon>
        <taxon>Chordata</taxon>
        <taxon>Craniata</taxon>
        <taxon>Vertebrata</taxon>
        <taxon>Euteleostomi</taxon>
        <taxon>Actinopterygii</taxon>
        <taxon>Neopterygii</taxon>
        <taxon>Teleostei</taxon>
        <taxon>Neoteleostei</taxon>
        <taxon>Acanthomorphata</taxon>
        <taxon>Ovalentaria</taxon>
        <taxon>Atherinomorphae</taxon>
        <taxon>Cyprinodontiformes</taxon>
        <taxon>Goodeidae</taxon>
        <taxon>Ilyodon</taxon>
    </lineage>
</organism>
<feature type="compositionally biased region" description="Polar residues" evidence="1">
    <location>
        <begin position="37"/>
        <end position="47"/>
    </location>
</feature>
<protein>
    <submittedName>
        <fullName evidence="2">Uncharacterized protein</fullName>
    </submittedName>
</protein>
<dbReference type="EMBL" id="JAHRIQ010092273">
    <property type="protein sequence ID" value="MEQ2250351.1"/>
    <property type="molecule type" value="Genomic_DNA"/>
</dbReference>
<keyword evidence="3" id="KW-1185">Reference proteome</keyword>
<name>A0ABV0UYZ0_9TELE</name>
<dbReference type="Proteomes" id="UP001482620">
    <property type="component" value="Unassembled WGS sequence"/>
</dbReference>
<feature type="compositionally biased region" description="Basic and acidic residues" evidence="1">
    <location>
        <begin position="7"/>
        <end position="24"/>
    </location>
</feature>
<evidence type="ECO:0000313" key="3">
    <source>
        <dbReference type="Proteomes" id="UP001482620"/>
    </source>
</evidence>
<sequence length="113" mass="13096">MPRKGRRSEAAKKRWRTLDQEDLKSNQPDVAKPRTSPPTAQAWTPIQSPEKKVSRLLDSPDQVVCQEEPRRPLTSLVSRRGTGRRHRILKWPFSPVTFRSHKLVLPAEVPEKR</sequence>
<reference evidence="2 3" key="1">
    <citation type="submission" date="2021-06" db="EMBL/GenBank/DDBJ databases">
        <authorList>
            <person name="Palmer J.M."/>
        </authorList>
    </citation>
    <scope>NUCLEOTIDE SEQUENCE [LARGE SCALE GENOMIC DNA]</scope>
    <source>
        <strain evidence="3">if_2019</strain>
        <tissue evidence="2">Muscle</tissue>
    </source>
</reference>
<evidence type="ECO:0000256" key="1">
    <source>
        <dbReference type="SAM" id="MobiDB-lite"/>
    </source>
</evidence>
<comment type="caution">
    <text evidence="2">The sequence shown here is derived from an EMBL/GenBank/DDBJ whole genome shotgun (WGS) entry which is preliminary data.</text>
</comment>
<proteinExistence type="predicted"/>
<gene>
    <name evidence="2" type="ORF">ILYODFUR_039125</name>
</gene>
<feature type="non-terminal residue" evidence="2">
    <location>
        <position position="113"/>
    </location>
</feature>
<accession>A0ABV0UYZ0</accession>